<dbReference type="PROSITE" id="PS51257">
    <property type="entry name" value="PROKAR_LIPOPROTEIN"/>
    <property type="match status" value="1"/>
</dbReference>
<proteinExistence type="predicted"/>
<keyword evidence="1" id="KW-0812">Transmembrane</keyword>
<evidence type="ECO:0000313" key="3">
    <source>
        <dbReference type="EMBL" id="CAK0822267.1"/>
    </source>
</evidence>
<evidence type="ECO:0000256" key="1">
    <source>
        <dbReference type="SAM" id="Phobius"/>
    </source>
</evidence>
<gene>
    <name evidence="3" type="ORF">PCOR1329_LOCUS23333</name>
</gene>
<evidence type="ECO:0008006" key="5">
    <source>
        <dbReference type="Google" id="ProtNLM"/>
    </source>
</evidence>
<feature type="chain" id="PRO_5047517088" description="Transmembrane protein" evidence="2">
    <location>
        <begin position="27"/>
        <end position="111"/>
    </location>
</feature>
<feature type="transmembrane region" description="Helical" evidence="1">
    <location>
        <begin position="87"/>
        <end position="108"/>
    </location>
</feature>
<accession>A0ABN9RSL4</accession>
<feature type="signal peptide" evidence="2">
    <location>
        <begin position="1"/>
        <end position="26"/>
    </location>
</feature>
<sequence>MARVGSRGSSLLASCALFALSGALLSCRSSFVAPPSIRQQDAQSLQTSGLMAGPTVVDLKAGHRTAMQFFSGEPTPPPKPKEKPFKLPPFFTTLASLAVVIGGCAYFLNNA</sequence>
<keyword evidence="2" id="KW-0732">Signal</keyword>
<protein>
    <recommendedName>
        <fullName evidence="5">Transmembrane protein</fullName>
    </recommendedName>
</protein>
<organism evidence="3 4">
    <name type="scientific">Prorocentrum cordatum</name>
    <dbReference type="NCBI Taxonomy" id="2364126"/>
    <lineage>
        <taxon>Eukaryota</taxon>
        <taxon>Sar</taxon>
        <taxon>Alveolata</taxon>
        <taxon>Dinophyceae</taxon>
        <taxon>Prorocentrales</taxon>
        <taxon>Prorocentraceae</taxon>
        <taxon>Prorocentrum</taxon>
    </lineage>
</organism>
<name>A0ABN9RSL4_9DINO</name>
<dbReference type="Proteomes" id="UP001189429">
    <property type="component" value="Unassembled WGS sequence"/>
</dbReference>
<evidence type="ECO:0000313" key="4">
    <source>
        <dbReference type="Proteomes" id="UP001189429"/>
    </source>
</evidence>
<reference evidence="3" key="1">
    <citation type="submission" date="2023-10" db="EMBL/GenBank/DDBJ databases">
        <authorList>
            <person name="Chen Y."/>
            <person name="Shah S."/>
            <person name="Dougan E. K."/>
            <person name="Thang M."/>
            <person name="Chan C."/>
        </authorList>
    </citation>
    <scope>NUCLEOTIDE SEQUENCE [LARGE SCALE GENOMIC DNA]</scope>
</reference>
<evidence type="ECO:0000256" key="2">
    <source>
        <dbReference type="SAM" id="SignalP"/>
    </source>
</evidence>
<dbReference type="EMBL" id="CAUYUJ010007891">
    <property type="protein sequence ID" value="CAK0822267.1"/>
    <property type="molecule type" value="Genomic_DNA"/>
</dbReference>
<keyword evidence="4" id="KW-1185">Reference proteome</keyword>
<keyword evidence="1" id="KW-0472">Membrane</keyword>
<keyword evidence="1" id="KW-1133">Transmembrane helix</keyword>
<comment type="caution">
    <text evidence="3">The sequence shown here is derived from an EMBL/GenBank/DDBJ whole genome shotgun (WGS) entry which is preliminary data.</text>
</comment>